<protein>
    <submittedName>
        <fullName evidence="2">ABC transporter permease subunit</fullName>
    </submittedName>
</protein>
<dbReference type="Proteomes" id="UP001282284">
    <property type="component" value="Unassembled WGS sequence"/>
</dbReference>
<keyword evidence="3" id="KW-1185">Reference proteome</keyword>
<gene>
    <name evidence="2" type="ORF">QT711_15300</name>
</gene>
<evidence type="ECO:0000313" key="3">
    <source>
        <dbReference type="Proteomes" id="UP001282284"/>
    </source>
</evidence>
<keyword evidence="1" id="KW-1133">Transmembrane helix</keyword>
<comment type="caution">
    <text evidence="2">The sequence shown here is derived from an EMBL/GenBank/DDBJ whole genome shotgun (WGS) entry which is preliminary data.</text>
</comment>
<feature type="transmembrane region" description="Helical" evidence="1">
    <location>
        <begin position="228"/>
        <end position="252"/>
    </location>
</feature>
<dbReference type="EMBL" id="JAUBDI010000018">
    <property type="protein sequence ID" value="MDW0114564.1"/>
    <property type="molecule type" value="Genomic_DNA"/>
</dbReference>
<keyword evidence="1" id="KW-0472">Membrane</keyword>
<feature type="transmembrane region" description="Helical" evidence="1">
    <location>
        <begin position="186"/>
        <end position="208"/>
    </location>
</feature>
<dbReference type="Pfam" id="PF12679">
    <property type="entry name" value="ABC2_membrane_2"/>
    <property type="match status" value="1"/>
</dbReference>
<reference evidence="2 3" key="1">
    <citation type="submission" date="2023-06" db="EMBL/GenBank/DDBJ databases">
        <title>Sporosarcina sp. nov., isolated from Korean traditional fermented seafood 'Jeotgal'.</title>
        <authorList>
            <person name="Yang A.I."/>
            <person name="Shin N.-R."/>
        </authorList>
    </citation>
    <scope>NUCLEOTIDE SEQUENCE [LARGE SCALE GENOMIC DNA]</scope>
    <source>
        <strain evidence="2 3">KCTC13119</strain>
    </source>
</reference>
<feature type="transmembrane region" description="Helical" evidence="1">
    <location>
        <begin position="160"/>
        <end position="179"/>
    </location>
</feature>
<feature type="transmembrane region" description="Helical" evidence="1">
    <location>
        <begin position="21"/>
        <end position="42"/>
    </location>
</feature>
<feature type="transmembrane region" description="Helical" evidence="1">
    <location>
        <begin position="76"/>
        <end position="94"/>
    </location>
</feature>
<organism evidence="2 3">
    <name type="scientific">Sporosarcina saromensis</name>
    <dbReference type="NCBI Taxonomy" id="359365"/>
    <lineage>
        <taxon>Bacteria</taxon>
        <taxon>Bacillati</taxon>
        <taxon>Bacillota</taxon>
        <taxon>Bacilli</taxon>
        <taxon>Bacillales</taxon>
        <taxon>Caryophanaceae</taxon>
        <taxon>Sporosarcina</taxon>
    </lineage>
</organism>
<dbReference type="RefSeq" id="WP_317945691.1">
    <property type="nucleotide sequence ID" value="NZ_JAUBDI010000018.1"/>
</dbReference>
<accession>A0ABU4GC69</accession>
<proteinExistence type="predicted"/>
<evidence type="ECO:0000313" key="2">
    <source>
        <dbReference type="EMBL" id="MDW0114564.1"/>
    </source>
</evidence>
<keyword evidence="1" id="KW-0812">Transmembrane</keyword>
<feature type="transmembrane region" description="Helical" evidence="1">
    <location>
        <begin position="115"/>
        <end position="140"/>
    </location>
</feature>
<sequence length="261" mass="29106">MRNLGVLLQKEWRENVRNYKLFWIPVVFIIFGIIEPVTNHFLPQIMKSIGNMPEGTEFVWPELRGEDIFVSLMGQYQMIGMLILILAFMGSIASERKNGTATLLYVRPMDFGSYFLSKWIVVNAIMLGSMWAGFLAAWYYIDILFNPVDVGEVMQFAGTYSLWVVFAVTVVLALSAWLSTGGVAGVSILVLIVLPVIDSFVGMYWTISPLKLATYASYAFQDALVETSAVWLSIGLTVGLIIGLLLIGIFFAKRNAAKTTV</sequence>
<name>A0ABU4GC69_9BACL</name>
<evidence type="ECO:0000256" key="1">
    <source>
        <dbReference type="SAM" id="Phobius"/>
    </source>
</evidence>